<dbReference type="InterPro" id="IPR010679">
    <property type="entry name" value="DUF1254"/>
</dbReference>
<evidence type="ECO:0000259" key="1">
    <source>
        <dbReference type="Pfam" id="PF06863"/>
    </source>
</evidence>
<organism evidence="2 3">
    <name type="scientific">Rhizobium soli</name>
    <dbReference type="NCBI Taxonomy" id="424798"/>
    <lineage>
        <taxon>Bacteria</taxon>
        <taxon>Pseudomonadati</taxon>
        <taxon>Pseudomonadota</taxon>
        <taxon>Alphaproteobacteria</taxon>
        <taxon>Hyphomicrobiales</taxon>
        <taxon>Rhizobiaceae</taxon>
        <taxon>Rhizobium/Agrobacterium group</taxon>
        <taxon>Rhizobium</taxon>
    </lineage>
</organism>
<reference evidence="2 3" key="1">
    <citation type="submission" date="2020-08" db="EMBL/GenBank/DDBJ databases">
        <title>The Agave Microbiome: Exploring the role of microbial communities in plant adaptations to desert environments.</title>
        <authorList>
            <person name="Partida-Martinez L.P."/>
        </authorList>
    </citation>
    <scope>NUCLEOTIDE SEQUENCE [LARGE SCALE GENOMIC DNA]</scope>
    <source>
        <strain evidence="2 3">AS3.12</strain>
    </source>
</reference>
<sequence length="193" mass="20948">MIRRFFTGLAFAVAAGLVGAALLHLIIVLALPHFSENDAYTRVLKEGETQRFYRLTETADRAGLSKDDPFVETAVCGFDVSEGPVRLTAENTGLPFWSLGIYDGASNEVFSINDRTSPGGMLDVVIATPTQMTMLRKSLPTGISQSILVESQSGEGYAVLRALTPQASFSEAATQFLKNADCGAFQWRGRSRF</sequence>
<feature type="domain" description="DUF1254" evidence="1">
    <location>
        <begin position="75"/>
        <end position="174"/>
    </location>
</feature>
<dbReference type="PIRSF" id="PIRSF010244">
    <property type="entry name" value="UCP010244_imp"/>
    <property type="match status" value="1"/>
</dbReference>
<keyword evidence="3" id="KW-1185">Reference proteome</keyword>
<protein>
    <submittedName>
        <fullName evidence="2">Putative membrane protein</fullName>
    </submittedName>
</protein>
<dbReference type="InterPro" id="IPR014456">
    <property type="entry name" value="UCP010244_IM"/>
</dbReference>
<dbReference type="Proteomes" id="UP000585437">
    <property type="component" value="Unassembled WGS sequence"/>
</dbReference>
<dbReference type="EMBL" id="JACHBU010000004">
    <property type="protein sequence ID" value="MBB6509044.1"/>
    <property type="molecule type" value="Genomic_DNA"/>
</dbReference>
<dbReference type="Pfam" id="PF06863">
    <property type="entry name" value="DUF1254"/>
    <property type="match status" value="1"/>
</dbReference>
<evidence type="ECO:0000313" key="2">
    <source>
        <dbReference type="EMBL" id="MBB6509044.1"/>
    </source>
</evidence>
<evidence type="ECO:0000313" key="3">
    <source>
        <dbReference type="Proteomes" id="UP000585437"/>
    </source>
</evidence>
<accession>A0A7X0MRW6</accession>
<gene>
    <name evidence="2" type="ORF">F4695_002401</name>
</gene>
<dbReference type="RefSeq" id="WP_174195850.1">
    <property type="nucleotide sequence ID" value="NZ_JACHBU010000004.1"/>
</dbReference>
<comment type="caution">
    <text evidence="2">The sequence shown here is derived from an EMBL/GenBank/DDBJ whole genome shotgun (WGS) entry which is preliminary data.</text>
</comment>
<name>A0A7X0MRW6_9HYPH</name>
<dbReference type="AlphaFoldDB" id="A0A7X0MRW6"/>
<proteinExistence type="predicted"/>